<dbReference type="Proteomes" id="UP000006695">
    <property type="component" value="Chromosome"/>
</dbReference>
<dbReference type="Gene3D" id="2.30.110.10">
    <property type="entry name" value="Electron Transport, Fmn-binding Protein, Chain A"/>
    <property type="match status" value="1"/>
</dbReference>
<organism evidence="2 3">
    <name type="scientific">Geotalea uraniireducens (strain Rf4)</name>
    <name type="common">Geobacter uraniireducens</name>
    <dbReference type="NCBI Taxonomy" id="351605"/>
    <lineage>
        <taxon>Bacteria</taxon>
        <taxon>Pseudomonadati</taxon>
        <taxon>Thermodesulfobacteriota</taxon>
        <taxon>Desulfuromonadia</taxon>
        <taxon>Geobacterales</taxon>
        <taxon>Geobacteraceae</taxon>
        <taxon>Geotalea</taxon>
    </lineage>
</organism>
<dbReference type="InterPro" id="IPR052917">
    <property type="entry name" value="Stress-Dev_Protein"/>
</dbReference>
<dbReference type="AlphaFoldDB" id="A5GE96"/>
<evidence type="ECO:0000313" key="3">
    <source>
        <dbReference type="Proteomes" id="UP000006695"/>
    </source>
</evidence>
<accession>A5GE96</accession>
<dbReference type="HOGENOM" id="CLU_133130_0_0_7"/>
<dbReference type="InterPro" id="IPR012349">
    <property type="entry name" value="Split_barrel_FMN-bd"/>
</dbReference>
<name>A5GE96_GEOUR</name>
<dbReference type="KEGG" id="gur:Gura_1554"/>
<keyword evidence="3" id="KW-1185">Reference proteome</keyword>
<dbReference type="Pfam" id="PF16242">
    <property type="entry name" value="Pyrid_ox_like"/>
    <property type="match status" value="1"/>
</dbReference>
<evidence type="ECO:0000259" key="1">
    <source>
        <dbReference type="Pfam" id="PF16242"/>
    </source>
</evidence>
<sequence length="157" mass="17649">MKDPDAMQSGLQLLESAEAAYLTTIDGDGFPQTRAMLNLRNSDQFPALSRLFSALDDKFVVYFTTNASSAKIEQIRRNPKVSVYYSIPAEWRGLMLGGAMEIVTDSCLKKAIWQKGWEMYYPGGNDDPDYAILRLSPMVAKYYHQLVSSVFDLGQKS</sequence>
<protein>
    <submittedName>
        <fullName evidence="2">Pyridoxamine 5'-phosphate oxidase-related, FMN-binding protein</fullName>
    </submittedName>
</protein>
<evidence type="ECO:0000313" key="2">
    <source>
        <dbReference type="EMBL" id="ABQ25751.1"/>
    </source>
</evidence>
<proteinExistence type="predicted"/>
<feature type="domain" description="General stress protein FMN-binding split barrel" evidence="1">
    <location>
        <begin position="53"/>
        <end position="145"/>
    </location>
</feature>
<dbReference type="PANTHER" id="PTHR34818:SF1">
    <property type="entry name" value="PROTEIN BLI-3"/>
    <property type="match status" value="1"/>
</dbReference>
<dbReference type="PANTHER" id="PTHR34818">
    <property type="entry name" value="PROTEIN BLI-3"/>
    <property type="match status" value="1"/>
</dbReference>
<gene>
    <name evidence="2" type="ordered locus">Gura_1554</name>
</gene>
<dbReference type="EMBL" id="CP000698">
    <property type="protein sequence ID" value="ABQ25751.1"/>
    <property type="molecule type" value="Genomic_DNA"/>
</dbReference>
<dbReference type="STRING" id="351605.Gura_1554"/>
<dbReference type="RefSeq" id="WP_011938462.1">
    <property type="nucleotide sequence ID" value="NC_009483.1"/>
</dbReference>
<reference evidence="2 3" key="1">
    <citation type="submission" date="2007-05" db="EMBL/GenBank/DDBJ databases">
        <title>Complete sequence of Geobacter uraniireducens Rf4.</title>
        <authorList>
            <consortium name="US DOE Joint Genome Institute"/>
            <person name="Copeland A."/>
            <person name="Lucas S."/>
            <person name="Lapidus A."/>
            <person name="Barry K."/>
            <person name="Detter J.C."/>
            <person name="Glavina del Rio T."/>
            <person name="Hammon N."/>
            <person name="Israni S."/>
            <person name="Dalin E."/>
            <person name="Tice H."/>
            <person name="Pitluck S."/>
            <person name="Chertkov O."/>
            <person name="Brettin T."/>
            <person name="Bruce D."/>
            <person name="Han C."/>
            <person name="Schmutz J."/>
            <person name="Larimer F."/>
            <person name="Land M."/>
            <person name="Hauser L."/>
            <person name="Kyrpides N."/>
            <person name="Mikhailova N."/>
            <person name="Shelobolina E."/>
            <person name="Aklujkar M."/>
            <person name="Lovley D."/>
            <person name="Richardson P."/>
        </authorList>
    </citation>
    <scope>NUCLEOTIDE SEQUENCE [LARGE SCALE GENOMIC DNA]</scope>
    <source>
        <strain evidence="2 3">Rf4</strain>
    </source>
</reference>
<dbReference type="InterPro" id="IPR038725">
    <property type="entry name" value="YdaG_split_barrel_FMN-bd"/>
</dbReference>
<dbReference type="SUPFAM" id="SSF50475">
    <property type="entry name" value="FMN-binding split barrel"/>
    <property type="match status" value="1"/>
</dbReference>